<reference evidence="1" key="1">
    <citation type="submission" date="2012-05" db="EMBL/GenBank/DDBJ databases">
        <authorList>
            <person name="Krishnakumar V."/>
            <person name="Cheung F."/>
            <person name="Xiao Y."/>
            <person name="Chan A."/>
            <person name="Moskal W.A."/>
            <person name="Town C.D."/>
        </authorList>
    </citation>
    <scope>NUCLEOTIDE SEQUENCE</scope>
</reference>
<accession>I3SEK3</accession>
<evidence type="ECO:0000313" key="1">
    <source>
        <dbReference type="EMBL" id="AFK38695.1"/>
    </source>
</evidence>
<dbReference type="Gene3D" id="1.10.510.10">
    <property type="entry name" value="Transferase(Phosphotransferase) domain 1"/>
    <property type="match status" value="1"/>
</dbReference>
<evidence type="ECO:0008006" key="2">
    <source>
        <dbReference type="Google" id="ProtNLM"/>
    </source>
</evidence>
<organism evidence="1">
    <name type="scientific">Lotus japonicus</name>
    <name type="common">Lotus corniculatus var. japonicus</name>
    <dbReference type="NCBI Taxonomy" id="34305"/>
    <lineage>
        <taxon>Eukaryota</taxon>
        <taxon>Viridiplantae</taxon>
        <taxon>Streptophyta</taxon>
        <taxon>Embryophyta</taxon>
        <taxon>Tracheophyta</taxon>
        <taxon>Spermatophyta</taxon>
        <taxon>Magnoliopsida</taxon>
        <taxon>eudicotyledons</taxon>
        <taxon>Gunneridae</taxon>
        <taxon>Pentapetalae</taxon>
        <taxon>rosids</taxon>
        <taxon>fabids</taxon>
        <taxon>Fabales</taxon>
        <taxon>Fabaceae</taxon>
        <taxon>Papilionoideae</taxon>
        <taxon>50 kb inversion clade</taxon>
        <taxon>NPAAA clade</taxon>
        <taxon>Hologalegina</taxon>
        <taxon>robinioid clade</taxon>
        <taxon>Loteae</taxon>
        <taxon>Lotus</taxon>
    </lineage>
</organism>
<dbReference type="AlphaFoldDB" id="I3SEK3"/>
<protein>
    <recommendedName>
        <fullName evidence="2">Serine-threonine/tyrosine-protein kinase catalytic domain-containing protein</fullName>
    </recommendedName>
</protein>
<dbReference type="EMBL" id="BT138900">
    <property type="protein sequence ID" value="AFK38695.1"/>
    <property type="molecule type" value="mRNA"/>
</dbReference>
<dbReference type="PANTHER" id="PTHR47987:SF5">
    <property type="entry name" value="PROTEIN KINASE DOMAIN-CONTAINING PROTEIN"/>
    <property type="match status" value="1"/>
</dbReference>
<dbReference type="PANTHER" id="PTHR47987">
    <property type="entry name" value="OS08G0249100 PROTEIN"/>
    <property type="match status" value="1"/>
</dbReference>
<name>I3SEK3_LOTJA</name>
<proteinExistence type="evidence at transcript level"/>
<sequence length="131" mass="14774">MWATPILKDGKLSQLLDPSIGSDYDHCQINRMVLAATLCVRRAPRLRPQISLILKLLRGDEEVTRWAELEVSAPQEHDGFDEEPVLTNIQSHLNLALLDLEDDAVSISSSEQNVSMEDYLQGRWSRSSSLD</sequence>
<dbReference type="InterPro" id="IPR046958">
    <property type="entry name" value="RBK1/2/STUNTED"/>
</dbReference>